<dbReference type="eggNOG" id="COG0782">
    <property type="taxonomic scope" value="Bacteria"/>
</dbReference>
<dbReference type="EMBL" id="CP001349">
    <property type="protein sequence ID" value="ACL58063.1"/>
    <property type="molecule type" value="Genomic_DNA"/>
</dbReference>
<name>B8IJL5_METNO</name>
<evidence type="ECO:0008006" key="3">
    <source>
        <dbReference type="Google" id="ProtNLM"/>
    </source>
</evidence>
<keyword evidence="2" id="KW-1185">Reference proteome</keyword>
<dbReference type="KEGG" id="mno:Mnod_3132"/>
<dbReference type="AlphaFoldDB" id="B8IJL5"/>
<gene>
    <name evidence="1" type="ordered locus">Mnod_3132</name>
</gene>
<dbReference type="Proteomes" id="UP000008207">
    <property type="component" value="Chromosome"/>
</dbReference>
<organism evidence="1 2">
    <name type="scientific">Methylobacterium nodulans (strain LMG 21967 / CNCM I-2342 / ORS 2060)</name>
    <dbReference type="NCBI Taxonomy" id="460265"/>
    <lineage>
        <taxon>Bacteria</taxon>
        <taxon>Pseudomonadati</taxon>
        <taxon>Pseudomonadota</taxon>
        <taxon>Alphaproteobacteria</taxon>
        <taxon>Hyphomicrobiales</taxon>
        <taxon>Methylobacteriaceae</taxon>
        <taxon>Methylobacterium</taxon>
    </lineage>
</organism>
<protein>
    <recommendedName>
        <fullName evidence="3">Tetratricopeptide repeat protein</fullName>
    </recommendedName>
</protein>
<reference evidence="1 2" key="1">
    <citation type="submission" date="2009-01" db="EMBL/GenBank/DDBJ databases">
        <title>Complete sequence of chromosome of Methylobacterium nodulans ORS 2060.</title>
        <authorList>
            <consortium name="US DOE Joint Genome Institute"/>
            <person name="Lucas S."/>
            <person name="Copeland A."/>
            <person name="Lapidus A."/>
            <person name="Glavina del Rio T."/>
            <person name="Dalin E."/>
            <person name="Tice H."/>
            <person name="Bruce D."/>
            <person name="Goodwin L."/>
            <person name="Pitluck S."/>
            <person name="Sims D."/>
            <person name="Brettin T."/>
            <person name="Detter J.C."/>
            <person name="Han C."/>
            <person name="Larimer F."/>
            <person name="Land M."/>
            <person name="Hauser L."/>
            <person name="Kyrpides N."/>
            <person name="Ivanova N."/>
            <person name="Marx C.J."/>
            <person name="Richardson P."/>
        </authorList>
    </citation>
    <scope>NUCLEOTIDE SEQUENCE [LARGE SCALE GENOMIC DNA]</scope>
    <source>
        <strain evidence="2">LMG 21967 / CNCM I-2342 / ORS 2060</strain>
    </source>
</reference>
<sequence length="364" mass="41158">MKIAARLLRLWIVFARKQPLPGNERERTMISDETIVEWARILQSGNHADQENLYSYILSRAAEEDFRIVPLRITYFIHRGNDLQALLRVSTRFMSFPEFWGPCLRHLANNVCIHCGDPRSAVPYLDAAHRDGALPGEMVLFTAAQHVRIGNAERALSLIAEVESRFPELAREAAIHRQFVDLFSRFDYNQARRMLDEVKERFARASLADLEREIVRALDIGSPYLFLRLGDGEGSCTIIDADDEAAHCDYYRANRREFVDIWFKDESVLDDPEFTRAIEAFNEAIPAADSLGGIWAELVDHEYGLGSRRGIAWVVNTMRKVLMLADRDPAWAARTSMHTALCCTTTCCSAAPWRGCCAAASGSA</sequence>
<evidence type="ECO:0000313" key="1">
    <source>
        <dbReference type="EMBL" id="ACL58063.1"/>
    </source>
</evidence>
<accession>B8IJL5</accession>
<dbReference type="HOGENOM" id="CLU_760334_0_0_5"/>
<proteinExistence type="predicted"/>
<evidence type="ECO:0000313" key="2">
    <source>
        <dbReference type="Proteomes" id="UP000008207"/>
    </source>
</evidence>